<dbReference type="InterPro" id="IPR032675">
    <property type="entry name" value="LRR_dom_sf"/>
</dbReference>
<protein>
    <submittedName>
        <fullName evidence="2">Uncharacterized protein</fullName>
    </submittedName>
</protein>
<dbReference type="Gene3D" id="3.80.10.10">
    <property type="entry name" value="Ribonuclease Inhibitor"/>
    <property type="match status" value="1"/>
</dbReference>
<dbReference type="Proteomes" id="UP001465755">
    <property type="component" value="Unassembled WGS sequence"/>
</dbReference>
<proteinExistence type="predicted"/>
<dbReference type="EMBL" id="JALJOQ010000080">
    <property type="protein sequence ID" value="KAK9800798.1"/>
    <property type="molecule type" value="Genomic_DNA"/>
</dbReference>
<comment type="caution">
    <text evidence="2">The sequence shown here is derived from an EMBL/GenBank/DDBJ whole genome shotgun (WGS) entry which is preliminary data.</text>
</comment>
<dbReference type="GO" id="GO:0005930">
    <property type="term" value="C:axoneme"/>
    <property type="evidence" value="ECO:0007669"/>
    <property type="project" value="UniProtKB-SubCell"/>
</dbReference>
<evidence type="ECO:0000313" key="2">
    <source>
        <dbReference type="EMBL" id="KAK9800798.1"/>
    </source>
</evidence>
<name>A0AAW1NZL1_9CHLO</name>
<organism evidence="2 3">
    <name type="scientific">Symbiochloris irregularis</name>
    <dbReference type="NCBI Taxonomy" id="706552"/>
    <lineage>
        <taxon>Eukaryota</taxon>
        <taxon>Viridiplantae</taxon>
        <taxon>Chlorophyta</taxon>
        <taxon>core chlorophytes</taxon>
        <taxon>Trebouxiophyceae</taxon>
        <taxon>Trebouxiales</taxon>
        <taxon>Trebouxiaceae</taxon>
        <taxon>Symbiochloris</taxon>
    </lineage>
</organism>
<accession>A0AAW1NZL1</accession>
<evidence type="ECO:0000256" key="1">
    <source>
        <dbReference type="ARBA" id="ARBA00004430"/>
    </source>
</evidence>
<comment type="subcellular location">
    <subcellularLocation>
        <location evidence="1">Cytoplasm</location>
        <location evidence="1">Cytoskeleton</location>
        <location evidence="1">Cilium axoneme</location>
    </subcellularLocation>
</comment>
<reference evidence="2 3" key="1">
    <citation type="journal article" date="2024" name="Nat. Commun.">
        <title>Phylogenomics reveals the evolutionary origins of lichenization in chlorophyte algae.</title>
        <authorList>
            <person name="Puginier C."/>
            <person name="Libourel C."/>
            <person name="Otte J."/>
            <person name="Skaloud P."/>
            <person name="Haon M."/>
            <person name="Grisel S."/>
            <person name="Petersen M."/>
            <person name="Berrin J.G."/>
            <person name="Delaux P.M."/>
            <person name="Dal Grande F."/>
            <person name="Keller J."/>
        </authorList>
    </citation>
    <scope>NUCLEOTIDE SEQUENCE [LARGE SCALE GENOMIC DNA]</scope>
    <source>
        <strain evidence="2 3">SAG 2036</strain>
    </source>
</reference>
<dbReference type="SUPFAM" id="SSF52047">
    <property type="entry name" value="RNI-like"/>
    <property type="match status" value="1"/>
</dbReference>
<evidence type="ECO:0000313" key="3">
    <source>
        <dbReference type="Proteomes" id="UP001465755"/>
    </source>
</evidence>
<sequence>MPVARVAPVWNTVSEAARIKLAEDVLRRSAMPQRSSHMDSHPLERLSLEGCERLSDLGCLPLICPNLADVNLSRTSITDHTVISLVCYCRKLQHLAVAKCPWVQGTSTGFVCSLGMLYSRLCSVDFSGLSGVESKVFEAFLKAMTGWAMVTRSARSADPRPGYAAKLSLNLSECSLLEDEAILSLIPMRLEVPQLPTSGCGSCSGDSCLLQELTAIGTTFHYIFQALALFTTPDDYQG</sequence>
<dbReference type="AlphaFoldDB" id="A0AAW1NZL1"/>
<gene>
    <name evidence="2" type="ORF">WJX73_006360</name>
</gene>
<keyword evidence="3" id="KW-1185">Reference proteome</keyword>